<keyword evidence="2" id="KW-1015">Disulfide bond</keyword>
<dbReference type="InterPro" id="IPR043504">
    <property type="entry name" value="Peptidase_S1_PA_chymotrypsin"/>
</dbReference>
<reference evidence="7" key="1">
    <citation type="journal article" date="2023" name="Insect Mol. Biol.">
        <title>Genome sequencing provides insights into the evolution of gene families encoding plant cell wall-degrading enzymes in longhorned beetles.</title>
        <authorList>
            <person name="Shin N.R."/>
            <person name="Okamura Y."/>
            <person name="Kirsch R."/>
            <person name="Pauchet Y."/>
        </authorList>
    </citation>
    <scope>NUCLEOTIDE SEQUENCE</scope>
    <source>
        <strain evidence="7">RBIC_L_NR</strain>
    </source>
</reference>
<sequence>MDLNFILLIRAIGNEEERQEHRIIKRQLRDHSNPLTLPETTNQSKIIVYPNPNTITNTKVKPTSATVEHEPGVPPGWPSKTTTTRKPSHHKPFMKPNKPYHLFGASIRTASGTEVMENVVDSKPLIITDSSNITHQSFSNENPHRGNVIDWFLGVVGIRPPDPNPPSVTPAKDCQKCTCGQTFKQRRIVGGIETMVNQYPWMTALMYNNRFYCGASLINNKYVLTAAHCVNGFSRERLSAVFLDHDRSTDSETQTLMRKIKNIYRHSSYGAGGNYNNDIALLQLEQEVPVSGRLKPVCLPPTGKSFSGLQGIATGWGATKEHGQISNKLQEVTVPIMSNSDCRKTGYGYKITDNMLCAGFPHGNKDSCQ</sequence>
<organism evidence="7 8">
    <name type="scientific">Rhamnusium bicolor</name>
    <dbReference type="NCBI Taxonomy" id="1586634"/>
    <lineage>
        <taxon>Eukaryota</taxon>
        <taxon>Metazoa</taxon>
        <taxon>Ecdysozoa</taxon>
        <taxon>Arthropoda</taxon>
        <taxon>Hexapoda</taxon>
        <taxon>Insecta</taxon>
        <taxon>Pterygota</taxon>
        <taxon>Neoptera</taxon>
        <taxon>Endopterygota</taxon>
        <taxon>Coleoptera</taxon>
        <taxon>Polyphaga</taxon>
        <taxon>Cucujiformia</taxon>
        <taxon>Chrysomeloidea</taxon>
        <taxon>Cerambycidae</taxon>
        <taxon>Lepturinae</taxon>
        <taxon>Rhagiini</taxon>
        <taxon>Rhamnusium</taxon>
    </lineage>
</organism>
<evidence type="ECO:0000313" key="7">
    <source>
        <dbReference type="EMBL" id="KAJ8931120.1"/>
    </source>
</evidence>
<keyword evidence="3" id="KW-0325">Glycoprotein</keyword>
<gene>
    <name evidence="7" type="ORF">NQ314_016001</name>
</gene>
<dbReference type="AlphaFoldDB" id="A0AAV8WWX7"/>
<protein>
    <recommendedName>
        <fullName evidence="6">Peptidase S1 domain-containing protein</fullName>
    </recommendedName>
</protein>
<evidence type="ECO:0000256" key="3">
    <source>
        <dbReference type="ARBA" id="ARBA00023180"/>
    </source>
</evidence>
<evidence type="ECO:0000313" key="8">
    <source>
        <dbReference type="Proteomes" id="UP001162156"/>
    </source>
</evidence>
<feature type="domain" description="Peptidase S1" evidence="6">
    <location>
        <begin position="188"/>
        <end position="369"/>
    </location>
</feature>
<dbReference type="PROSITE" id="PS50240">
    <property type="entry name" value="TRYPSIN_DOM"/>
    <property type="match status" value="1"/>
</dbReference>
<dbReference type="EMBL" id="JANEYF010004462">
    <property type="protein sequence ID" value="KAJ8931120.1"/>
    <property type="molecule type" value="Genomic_DNA"/>
</dbReference>
<proteinExistence type="inferred from homology"/>
<keyword evidence="8" id="KW-1185">Reference proteome</keyword>
<dbReference type="SUPFAM" id="SSF50494">
    <property type="entry name" value="Trypsin-like serine proteases"/>
    <property type="match status" value="1"/>
</dbReference>
<dbReference type="CDD" id="cd00190">
    <property type="entry name" value="Tryp_SPc"/>
    <property type="match status" value="1"/>
</dbReference>
<name>A0AAV8WWX7_9CUCU</name>
<evidence type="ECO:0000256" key="4">
    <source>
        <dbReference type="ARBA" id="ARBA00024195"/>
    </source>
</evidence>
<accession>A0AAV8WWX7</accession>
<dbReference type="GO" id="GO:0004252">
    <property type="term" value="F:serine-type endopeptidase activity"/>
    <property type="evidence" value="ECO:0007669"/>
    <property type="project" value="InterPro"/>
</dbReference>
<feature type="non-terminal residue" evidence="7">
    <location>
        <position position="369"/>
    </location>
</feature>
<evidence type="ECO:0000256" key="5">
    <source>
        <dbReference type="SAM" id="MobiDB-lite"/>
    </source>
</evidence>
<keyword evidence="1" id="KW-0732">Signal</keyword>
<dbReference type="PANTHER" id="PTHR24252:SF18">
    <property type="entry name" value="OVOCHYMASE 1"/>
    <property type="match status" value="1"/>
</dbReference>
<dbReference type="InterPro" id="IPR001254">
    <property type="entry name" value="Trypsin_dom"/>
</dbReference>
<evidence type="ECO:0000256" key="2">
    <source>
        <dbReference type="ARBA" id="ARBA00023157"/>
    </source>
</evidence>
<comment type="caution">
    <text evidence="7">The sequence shown here is derived from an EMBL/GenBank/DDBJ whole genome shotgun (WGS) entry which is preliminary data.</text>
</comment>
<dbReference type="InterPro" id="IPR001314">
    <property type="entry name" value="Peptidase_S1A"/>
</dbReference>
<dbReference type="Gene3D" id="2.40.10.10">
    <property type="entry name" value="Trypsin-like serine proteases"/>
    <property type="match status" value="1"/>
</dbReference>
<comment type="similarity">
    <text evidence="4">Belongs to the peptidase S1 family. CLIP subfamily.</text>
</comment>
<dbReference type="GO" id="GO:0006508">
    <property type="term" value="P:proteolysis"/>
    <property type="evidence" value="ECO:0007669"/>
    <property type="project" value="InterPro"/>
</dbReference>
<dbReference type="PANTHER" id="PTHR24252">
    <property type="entry name" value="ACROSIN-RELATED"/>
    <property type="match status" value="1"/>
</dbReference>
<feature type="region of interest" description="Disordered" evidence="5">
    <location>
        <begin position="62"/>
        <end position="97"/>
    </location>
</feature>
<dbReference type="SMART" id="SM00020">
    <property type="entry name" value="Tryp_SPc"/>
    <property type="match status" value="1"/>
</dbReference>
<evidence type="ECO:0000256" key="1">
    <source>
        <dbReference type="ARBA" id="ARBA00022729"/>
    </source>
</evidence>
<dbReference type="InterPro" id="IPR018114">
    <property type="entry name" value="TRYPSIN_HIS"/>
</dbReference>
<dbReference type="FunFam" id="2.40.10.10:FF:000028">
    <property type="entry name" value="Serine protease easter"/>
    <property type="match status" value="1"/>
</dbReference>
<dbReference type="Pfam" id="PF00089">
    <property type="entry name" value="Trypsin"/>
    <property type="match status" value="1"/>
</dbReference>
<dbReference type="PROSITE" id="PS00134">
    <property type="entry name" value="TRYPSIN_HIS"/>
    <property type="match status" value="1"/>
</dbReference>
<dbReference type="PRINTS" id="PR00722">
    <property type="entry name" value="CHYMOTRYPSIN"/>
</dbReference>
<dbReference type="InterPro" id="IPR009003">
    <property type="entry name" value="Peptidase_S1_PA"/>
</dbReference>
<dbReference type="Proteomes" id="UP001162156">
    <property type="component" value="Unassembled WGS sequence"/>
</dbReference>
<evidence type="ECO:0000259" key="6">
    <source>
        <dbReference type="PROSITE" id="PS50240"/>
    </source>
</evidence>